<evidence type="ECO:0000256" key="1">
    <source>
        <dbReference type="SAM" id="SignalP"/>
    </source>
</evidence>
<evidence type="ECO:0000313" key="4">
    <source>
        <dbReference type="Proteomes" id="UP001501758"/>
    </source>
</evidence>
<dbReference type="Proteomes" id="UP001501758">
    <property type="component" value="Unassembled WGS sequence"/>
</dbReference>
<proteinExistence type="predicted"/>
<name>A0ABP3TVR3_9FLAO</name>
<dbReference type="Gene3D" id="3.30.1380.10">
    <property type="match status" value="1"/>
</dbReference>
<feature type="domain" description="D-alanyl-D-alanine carboxypeptidase-like core" evidence="2">
    <location>
        <begin position="48"/>
        <end position="191"/>
    </location>
</feature>
<organism evidence="3 4">
    <name type="scientific">Aquimarina litoralis</name>
    <dbReference type="NCBI Taxonomy" id="584605"/>
    <lineage>
        <taxon>Bacteria</taxon>
        <taxon>Pseudomonadati</taxon>
        <taxon>Bacteroidota</taxon>
        <taxon>Flavobacteriia</taxon>
        <taxon>Flavobacteriales</taxon>
        <taxon>Flavobacteriaceae</taxon>
        <taxon>Aquimarina</taxon>
    </lineage>
</organism>
<keyword evidence="1" id="KW-0732">Signal</keyword>
<protein>
    <recommendedName>
        <fullName evidence="2">D-alanyl-D-alanine carboxypeptidase-like core domain-containing protein</fullName>
    </recommendedName>
</protein>
<evidence type="ECO:0000313" key="3">
    <source>
        <dbReference type="EMBL" id="GAA0718931.1"/>
    </source>
</evidence>
<feature type="chain" id="PRO_5045398281" description="D-alanyl-D-alanine carboxypeptidase-like core domain-containing protein" evidence="1">
    <location>
        <begin position="24"/>
        <end position="241"/>
    </location>
</feature>
<dbReference type="RefSeq" id="WP_343911953.1">
    <property type="nucleotide sequence ID" value="NZ_BAAAGE010000001.1"/>
</dbReference>
<accession>A0ABP3TVR3</accession>
<dbReference type="InterPro" id="IPR009045">
    <property type="entry name" value="Zn_M74/Hedgehog-like"/>
</dbReference>
<dbReference type="PANTHER" id="PTHR34385">
    <property type="entry name" value="D-ALANYL-D-ALANINE CARBOXYPEPTIDASE"/>
    <property type="match status" value="1"/>
</dbReference>
<feature type="signal peptide" evidence="1">
    <location>
        <begin position="1"/>
        <end position="23"/>
    </location>
</feature>
<keyword evidence="4" id="KW-1185">Reference proteome</keyword>
<dbReference type="CDD" id="cd14847">
    <property type="entry name" value="DD-carboxypeptidase_like"/>
    <property type="match status" value="1"/>
</dbReference>
<dbReference type="EMBL" id="BAAAGE010000001">
    <property type="protein sequence ID" value="GAA0718931.1"/>
    <property type="molecule type" value="Genomic_DNA"/>
</dbReference>
<dbReference type="InterPro" id="IPR052179">
    <property type="entry name" value="DD-CPase-like"/>
</dbReference>
<reference evidence="4" key="1">
    <citation type="journal article" date="2019" name="Int. J. Syst. Evol. Microbiol.">
        <title>The Global Catalogue of Microorganisms (GCM) 10K type strain sequencing project: providing services to taxonomists for standard genome sequencing and annotation.</title>
        <authorList>
            <consortium name="The Broad Institute Genomics Platform"/>
            <consortium name="The Broad Institute Genome Sequencing Center for Infectious Disease"/>
            <person name="Wu L."/>
            <person name="Ma J."/>
        </authorList>
    </citation>
    <scope>NUCLEOTIDE SEQUENCE [LARGE SCALE GENOMIC DNA]</scope>
    <source>
        <strain evidence="4">JCM 15974</strain>
    </source>
</reference>
<dbReference type="Pfam" id="PF02557">
    <property type="entry name" value="VanY"/>
    <property type="match status" value="1"/>
</dbReference>
<gene>
    <name evidence="3" type="ORF">GCM10009430_17650</name>
</gene>
<dbReference type="InterPro" id="IPR003709">
    <property type="entry name" value="VanY-like_core_dom"/>
</dbReference>
<comment type="caution">
    <text evidence="3">The sequence shown here is derived from an EMBL/GenBank/DDBJ whole genome shotgun (WGS) entry which is preliminary data.</text>
</comment>
<dbReference type="PANTHER" id="PTHR34385:SF1">
    <property type="entry name" value="PEPTIDOGLYCAN L-ALANYL-D-GLUTAMATE ENDOPEPTIDASE CWLK"/>
    <property type="match status" value="1"/>
</dbReference>
<dbReference type="SUPFAM" id="SSF55166">
    <property type="entry name" value="Hedgehog/DD-peptidase"/>
    <property type="match status" value="1"/>
</dbReference>
<sequence>MKRKKFIEVSALGVIGLSSVSFADLQSSISKKDLMGKGNPVLVGEGYKLRKKANQAFSKMKSAALQQGIKLKVVSSYRDYAHQNRIWERKYERYLASGLSPIKAIEKIIQYSTIPGTSRHHWGTDLDIVDGSVKQPRDVLLEKHFHNGGPFSRFKTWMDHNANDYGFYLVYTNKKGRKGFKYEPWHYSYAPSSVPMLKEFRKLDIKTELQKAVLMGSTNFTSKFIQKYLNENILDINPKLL</sequence>
<evidence type="ECO:0000259" key="2">
    <source>
        <dbReference type="Pfam" id="PF02557"/>
    </source>
</evidence>